<keyword evidence="5" id="KW-0521">NADP</keyword>
<feature type="domain" description="DHFR" evidence="11">
    <location>
        <begin position="10"/>
        <end position="193"/>
    </location>
</feature>
<comment type="similarity">
    <text evidence="9">In the C-terminal section; belongs to the thymidylate synthase family.</text>
</comment>
<dbReference type="PANTHER" id="PTHR11548:SF2">
    <property type="entry name" value="THYMIDYLATE SYNTHASE"/>
    <property type="match status" value="1"/>
</dbReference>
<dbReference type="SUPFAM" id="SSF55831">
    <property type="entry name" value="Thymidylate synthase/dCMP hydroxymethylase"/>
    <property type="match status" value="1"/>
</dbReference>
<keyword evidence="2 9" id="KW-0489">Methyltransferase</keyword>
<comment type="function">
    <text evidence="7">Bifunctional enzyme. Involved in de novo dTMP biosynthesis. Key enzyme in folate metabolism. Can play two different roles depending on the source of dihydrofolate: de novo synthesis of tetrahydrofolate or recycling of the dihydrofolate released as one of the end products of the TS catalyzed reaction. Catalyzes an essential reaction for de novo glycine and purine synthesis, DNA precursor synthesis, and for the conversion of dUMP to dTMP.</text>
</comment>
<dbReference type="Proteomes" id="UP001485043">
    <property type="component" value="Unassembled WGS sequence"/>
</dbReference>
<organism evidence="12 13">
    <name type="scientific">Apatococcus fuscideae</name>
    <dbReference type="NCBI Taxonomy" id="2026836"/>
    <lineage>
        <taxon>Eukaryota</taxon>
        <taxon>Viridiplantae</taxon>
        <taxon>Chlorophyta</taxon>
        <taxon>core chlorophytes</taxon>
        <taxon>Trebouxiophyceae</taxon>
        <taxon>Chlorellales</taxon>
        <taxon>Chlorellaceae</taxon>
        <taxon>Apatococcus</taxon>
    </lineage>
</organism>
<dbReference type="PROSITE" id="PS51330">
    <property type="entry name" value="DHFR_2"/>
    <property type="match status" value="1"/>
</dbReference>
<evidence type="ECO:0000256" key="10">
    <source>
        <dbReference type="PIRSR" id="PIRSR000389-1"/>
    </source>
</evidence>
<evidence type="ECO:0000259" key="11">
    <source>
        <dbReference type="PROSITE" id="PS51330"/>
    </source>
</evidence>
<sequence>MTLPAEHRLVFQLVVAATRQLGIGKDGSLPWKLPGDMKYFRELTAKTHDAHKRNVVIMGRTTWESIPPKFRPLKGRLNLVLSRKRATEEQGAAVEPGSDGPVTCSSIQSAMQLLASPSVSDSIEHIFVIGGGQVYSEAIRSELCAAIHLTQIDQDFECDTYFPEIDQSRFKLWSAAPPRKDGNTCYSFLCYTAVQNSPVSLPAAIASQHEEQQYLDLVADVIKNGAVRPDRTGTGTHSLFGKQMRFNLRHSFPLLTTKRVFWRGVAEELLWFISGSTNAKQLQDKGISIWDGNASRAYLDSIGLSSREEGDLGPVYGFQWRHFGAAYSGMHADYTGQGVDQLADLISRIKTNPEDRRLILSAWNPTALPDMALPPCHLMCQFYIADGELSCQMYQRSCDLGLGVPFNIASYALLTYLIAHTCGLQPGDLVHVLGDAHVYSNHIEPLKQQLKNSPRPFPVLSIAGQKQSIDDILYEDLHLEGYKPHAKIAMQMAV</sequence>
<dbReference type="Gene3D" id="3.40.430.10">
    <property type="entry name" value="Dihydrofolate Reductase, subunit A"/>
    <property type="match status" value="1"/>
</dbReference>
<proteinExistence type="inferred from homology"/>
<dbReference type="GO" id="GO:0004799">
    <property type="term" value="F:thymidylate synthase activity"/>
    <property type="evidence" value="ECO:0007669"/>
    <property type="project" value="UniProtKB-EC"/>
</dbReference>
<dbReference type="AlphaFoldDB" id="A0AAW1TCY1"/>
<dbReference type="InterPro" id="IPR023451">
    <property type="entry name" value="Thymidate_synth/dCMP_Mease_dom"/>
</dbReference>
<dbReference type="InterPro" id="IPR001796">
    <property type="entry name" value="DHFR_dom"/>
</dbReference>
<keyword evidence="1 9" id="KW-0554">One-carbon metabolism</keyword>
<evidence type="ECO:0000256" key="8">
    <source>
        <dbReference type="ARBA" id="ARBA00047344"/>
    </source>
</evidence>
<dbReference type="Pfam" id="PF00186">
    <property type="entry name" value="DHFR_1"/>
    <property type="match status" value="1"/>
</dbReference>
<keyword evidence="4 9" id="KW-0545">Nucleotide biosynthesis</keyword>
<keyword evidence="3 9" id="KW-0808">Transferase</keyword>
<gene>
    <name evidence="12" type="ORF">WJX84_011509</name>
</gene>
<evidence type="ECO:0000256" key="3">
    <source>
        <dbReference type="ARBA" id="ARBA00022679"/>
    </source>
</evidence>
<dbReference type="GO" id="GO:0004146">
    <property type="term" value="F:dihydrofolate reductase activity"/>
    <property type="evidence" value="ECO:0007669"/>
    <property type="project" value="InterPro"/>
</dbReference>
<comment type="catalytic activity">
    <reaction evidence="8">
        <text>dUMP + (6R)-5,10-methylene-5,6,7,8-tetrahydrofolate = 7,8-dihydrofolate + dTMP</text>
        <dbReference type="Rhea" id="RHEA:12104"/>
        <dbReference type="ChEBI" id="CHEBI:15636"/>
        <dbReference type="ChEBI" id="CHEBI:57451"/>
        <dbReference type="ChEBI" id="CHEBI:63528"/>
        <dbReference type="ChEBI" id="CHEBI:246422"/>
        <dbReference type="EC" id="2.1.1.45"/>
    </reaction>
</comment>
<dbReference type="PRINTS" id="PR00108">
    <property type="entry name" value="THYMDSNTHASE"/>
</dbReference>
<dbReference type="PANTHER" id="PTHR11548">
    <property type="entry name" value="THYMIDYLATE SYNTHASE 1"/>
    <property type="match status" value="1"/>
</dbReference>
<dbReference type="CDD" id="cd00351">
    <property type="entry name" value="TS_Pyrimidine_HMase"/>
    <property type="match status" value="1"/>
</dbReference>
<evidence type="ECO:0000256" key="4">
    <source>
        <dbReference type="ARBA" id="ARBA00022727"/>
    </source>
</evidence>
<comment type="pathway">
    <text evidence="9">Cofactor biosynthesis; tetrahydrofolate biosynthesis; 5,6,7,8-tetrahydrofolate from 7,8-dihydrofolate: step 1/1.</text>
</comment>
<protein>
    <recommendedName>
        <fullName evidence="9">Bifunctional dihydrofolate reductase-thymidylate synthase</fullName>
    </recommendedName>
</protein>
<keyword evidence="13" id="KW-1185">Reference proteome</keyword>
<dbReference type="NCBIfam" id="NF002497">
    <property type="entry name" value="PRK01827.1-3"/>
    <property type="match status" value="1"/>
</dbReference>
<evidence type="ECO:0000256" key="9">
    <source>
        <dbReference type="PIRNR" id="PIRNR000389"/>
    </source>
</evidence>
<keyword evidence="6 9" id="KW-0560">Oxidoreductase</keyword>
<dbReference type="GO" id="GO:0046654">
    <property type="term" value="P:tetrahydrofolate biosynthetic process"/>
    <property type="evidence" value="ECO:0007669"/>
    <property type="project" value="InterPro"/>
</dbReference>
<evidence type="ECO:0000256" key="6">
    <source>
        <dbReference type="ARBA" id="ARBA00023002"/>
    </source>
</evidence>
<dbReference type="FunFam" id="3.30.572.10:FF:000002">
    <property type="entry name" value="Possible thymidylate synthase"/>
    <property type="match status" value="1"/>
</dbReference>
<dbReference type="HAMAP" id="MF_00008">
    <property type="entry name" value="Thymidy_synth_bact"/>
    <property type="match status" value="1"/>
</dbReference>
<evidence type="ECO:0000256" key="7">
    <source>
        <dbReference type="ARBA" id="ARBA00024992"/>
    </source>
</evidence>
<comment type="caution">
    <text evidence="12">The sequence shown here is derived from an EMBL/GenBank/DDBJ whole genome shotgun (WGS) entry which is preliminary data.</text>
</comment>
<feature type="active site" evidence="10">
    <location>
        <position position="376"/>
    </location>
</feature>
<evidence type="ECO:0000313" key="13">
    <source>
        <dbReference type="Proteomes" id="UP001485043"/>
    </source>
</evidence>
<reference evidence="12 13" key="1">
    <citation type="journal article" date="2024" name="Nat. Commun.">
        <title>Phylogenomics reveals the evolutionary origins of lichenization in chlorophyte algae.</title>
        <authorList>
            <person name="Puginier C."/>
            <person name="Libourel C."/>
            <person name="Otte J."/>
            <person name="Skaloud P."/>
            <person name="Haon M."/>
            <person name="Grisel S."/>
            <person name="Petersen M."/>
            <person name="Berrin J.G."/>
            <person name="Delaux P.M."/>
            <person name="Dal Grande F."/>
            <person name="Keller J."/>
        </authorList>
    </citation>
    <scope>NUCLEOTIDE SEQUENCE [LARGE SCALE GENOMIC DNA]</scope>
    <source>
        <strain evidence="12 13">SAG 2523</strain>
    </source>
</reference>
<dbReference type="PROSITE" id="PS00075">
    <property type="entry name" value="DHFR_1"/>
    <property type="match status" value="1"/>
</dbReference>
<dbReference type="GO" id="GO:0005739">
    <property type="term" value="C:mitochondrion"/>
    <property type="evidence" value="ECO:0007669"/>
    <property type="project" value="TreeGrafter"/>
</dbReference>
<dbReference type="EMBL" id="JALJOV010000172">
    <property type="protein sequence ID" value="KAK9866311.1"/>
    <property type="molecule type" value="Genomic_DNA"/>
</dbReference>
<comment type="similarity">
    <text evidence="9">In the N-terminal section; belongs to the dihydrofolate reductase family.</text>
</comment>
<dbReference type="GO" id="GO:0006231">
    <property type="term" value="P:dTMP biosynthetic process"/>
    <property type="evidence" value="ECO:0007669"/>
    <property type="project" value="InterPro"/>
</dbReference>
<dbReference type="CDD" id="cd00209">
    <property type="entry name" value="DHFR"/>
    <property type="match status" value="1"/>
</dbReference>
<dbReference type="GO" id="GO:0005829">
    <property type="term" value="C:cytosol"/>
    <property type="evidence" value="ECO:0007669"/>
    <property type="project" value="TreeGrafter"/>
</dbReference>
<dbReference type="PIRSF" id="PIRSF000389">
    <property type="entry name" value="DHFR-TS"/>
    <property type="match status" value="1"/>
</dbReference>
<dbReference type="GO" id="GO:0006730">
    <property type="term" value="P:one-carbon metabolic process"/>
    <property type="evidence" value="ECO:0007669"/>
    <property type="project" value="UniProtKB-KW"/>
</dbReference>
<name>A0AAW1TCY1_9CHLO</name>
<dbReference type="Gene3D" id="3.30.572.10">
    <property type="entry name" value="Thymidylate synthase/dCMP hydroxymethylase domain"/>
    <property type="match status" value="1"/>
</dbReference>
<evidence type="ECO:0000256" key="2">
    <source>
        <dbReference type="ARBA" id="ARBA00022603"/>
    </source>
</evidence>
<dbReference type="GO" id="GO:0032259">
    <property type="term" value="P:methylation"/>
    <property type="evidence" value="ECO:0007669"/>
    <property type="project" value="UniProtKB-KW"/>
</dbReference>
<dbReference type="InterPro" id="IPR012262">
    <property type="entry name" value="DHFR-TS"/>
</dbReference>
<evidence type="ECO:0000313" key="12">
    <source>
        <dbReference type="EMBL" id="KAK9866311.1"/>
    </source>
</evidence>
<dbReference type="InterPro" id="IPR024072">
    <property type="entry name" value="DHFR-like_dom_sf"/>
</dbReference>
<dbReference type="InterPro" id="IPR000398">
    <property type="entry name" value="Thymidylate_synthase"/>
</dbReference>
<evidence type="ECO:0000256" key="1">
    <source>
        <dbReference type="ARBA" id="ARBA00022563"/>
    </source>
</evidence>
<dbReference type="InterPro" id="IPR036926">
    <property type="entry name" value="Thymidate_synth/dCMP_Mease_sf"/>
</dbReference>
<accession>A0AAW1TCY1</accession>
<evidence type="ECO:0000256" key="5">
    <source>
        <dbReference type="ARBA" id="ARBA00022857"/>
    </source>
</evidence>
<dbReference type="Pfam" id="PF00303">
    <property type="entry name" value="Thymidylat_synt"/>
    <property type="match status" value="1"/>
</dbReference>
<dbReference type="SUPFAM" id="SSF53597">
    <property type="entry name" value="Dihydrofolate reductase-like"/>
    <property type="match status" value="1"/>
</dbReference>
<dbReference type="InterPro" id="IPR045097">
    <property type="entry name" value="Thymidate_synth/dCMP_Mease"/>
</dbReference>
<dbReference type="NCBIfam" id="TIGR03284">
    <property type="entry name" value="thym_sym"/>
    <property type="match status" value="1"/>
</dbReference>
<dbReference type="InterPro" id="IPR017925">
    <property type="entry name" value="DHFR_CS"/>
</dbReference>